<dbReference type="InterPro" id="IPR037522">
    <property type="entry name" value="HD_GYP_dom"/>
</dbReference>
<dbReference type="RefSeq" id="WP_125559207.1">
    <property type="nucleotide sequence ID" value="NZ_RBVX01000028.1"/>
</dbReference>
<comment type="caution">
    <text evidence="2">The sequence shown here is derived from an EMBL/GenBank/DDBJ whole genome shotgun (WGS) entry which is preliminary data.</text>
</comment>
<protein>
    <submittedName>
        <fullName evidence="2">HD domain-containing protein</fullName>
    </submittedName>
</protein>
<dbReference type="InterPro" id="IPR006675">
    <property type="entry name" value="HDIG_dom"/>
</dbReference>
<dbReference type="InterPro" id="IPR006674">
    <property type="entry name" value="HD_domain"/>
</dbReference>
<evidence type="ECO:0000259" key="1">
    <source>
        <dbReference type="PROSITE" id="PS51832"/>
    </source>
</evidence>
<dbReference type="AlphaFoldDB" id="A0A428MY59"/>
<dbReference type="Proteomes" id="UP000275076">
    <property type="component" value="Unassembled WGS sequence"/>
</dbReference>
<dbReference type="InterPro" id="IPR003607">
    <property type="entry name" value="HD/PDEase_dom"/>
</dbReference>
<dbReference type="PROSITE" id="PS51832">
    <property type="entry name" value="HD_GYP"/>
    <property type="match status" value="1"/>
</dbReference>
<keyword evidence="3" id="KW-1185">Reference proteome</keyword>
<dbReference type="SUPFAM" id="SSF109604">
    <property type="entry name" value="HD-domain/PDEase-like"/>
    <property type="match status" value="1"/>
</dbReference>
<proteinExistence type="predicted"/>
<dbReference type="Pfam" id="PF01966">
    <property type="entry name" value="HD"/>
    <property type="match status" value="1"/>
</dbReference>
<accession>A0A428MY59</accession>
<dbReference type="EMBL" id="RBVX01000028">
    <property type="protein sequence ID" value="RSL31067.1"/>
    <property type="molecule type" value="Genomic_DNA"/>
</dbReference>
<dbReference type="OrthoDB" id="9759601at2"/>
<feature type="domain" description="HD-GYP" evidence="1">
    <location>
        <begin position="67"/>
        <end position="289"/>
    </location>
</feature>
<dbReference type="Gene3D" id="1.10.3210.10">
    <property type="entry name" value="Hypothetical protein af1432"/>
    <property type="match status" value="1"/>
</dbReference>
<dbReference type="SMART" id="SM00471">
    <property type="entry name" value="HDc"/>
    <property type="match status" value="1"/>
</dbReference>
<evidence type="ECO:0000313" key="2">
    <source>
        <dbReference type="EMBL" id="RSL31067.1"/>
    </source>
</evidence>
<dbReference type="PANTHER" id="PTHR43155:SF2">
    <property type="entry name" value="CYCLIC DI-GMP PHOSPHODIESTERASE PA4108"/>
    <property type="match status" value="1"/>
</dbReference>
<sequence>MRYTLTENIEQGDKLAKNIYSADGRILLNAGIPLTVGLIARLNHMGVKAVFLEDEQLSDVTVEEVVSEKTRRETTSALAESFQYVQDGGELNVKSLNKTIYSLLEEILANKDILLNLTDIRTEDNALYTHSLNVCMMAILTGNKMGLERVKLQELAIGALLHDIGKILPPRADEEINHHAWRGFNFLRKNKEISTLSSHIALAHHEQIDGSGEPRGLEEKDIHLLARITSVANYYDNLVSGHDGERPLQPYEACEKLLGLTNYSFSYNVVWKFMRTIAFYPTGSQVKLTTGEGGVVVQQHRGLPQRPIVRTFKTFAGHSDDFEITDLDLAEHTTLFIRDSMD</sequence>
<evidence type="ECO:0000313" key="3">
    <source>
        <dbReference type="Proteomes" id="UP000275076"/>
    </source>
</evidence>
<gene>
    <name evidence="2" type="ORF">D7Z54_22370</name>
</gene>
<dbReference type="PANTHER" id="PTHR43155">
    <property type="entry name" value="CYCLIC DI-GMP PHOSPHODIESTERASE PA4108-RELATED"/>
    <property type="match status" value="1"/>
</dbReference>
<organism evidence="2 3">
    <name type="scientific">Salibacterium salarium</name>
    <dbReference type="NCBI Taxonomy" id="284579"/>
    <lineage>
        <taxon>Bacteria</taxon>
        <taxon>Bacillati</taxon>
        <taxon>Bacillota</taxon>
        <taxon>Bacilli</taxon>
        <taxon>Bacillales</taxon>
        <taxon>Bacillaceae</taxon>
    </lineage>
</organism>
<dbReference type="CDD" id="cd00077">
    <property type="entry name" value="HDc"/>
    <property type="match status" value="1"/>
</dbReference>
<reference evidence="2 3" key="1">
    <citation type="submission" date="2018-10" db="EMBL/GenBank/DDBJ databases">
        <title>Draft genome sequence of Bacillus salarius IM0101, isolated from a hypersaline soil in Inner Mongolia, China.</title>
        <authorList>
            <person name="Yamprayoonswat W."/>
            <person name="Boonvisut S."/>
            <person name="Jumpathong W."/>
            <person name="Sittihan S."/>
            <person name="Ruangsuj P."/>
            <person name="Wanthongcharoen S."/>
            <person name="Thongpramul N."/>
            <person name="Pimmason S."/>
            <person name="Yu B."/>
            <person name="Yasawong M."/>
        </authorList>
    </citation>
    <scope>NUCLEOTIDE SEQUENCE [LARGE SCALE GENOMIC DNA]</scope>
    <source>
        <strain evidence="2 3">IM0101</strain>
    </source>
</reference>
<name>A0A428MY59_9BACI</name>
<dbReference type="NCBIfam" id="TIGR00277">
    <property type="entry name" value="HDIG"/>
    <property type="match status" value="1"/>
</dbReference>